<feature type="compositionally biased region" description="Pro residues" evidence="6">
    <location>
        <begin position="1"/>
        <end position="20"/>
    </location>
</feature>
<evidence type="ECO:0000256" key="1">
    <source>
        <dbReference type="ARBA" id="ARBA00022527"/>
    </source>
</evidence>
<keyword evidence="7" id="KW-1133">Transmembrane helix</keyword>
<comment type="caution">
    <text evidence="9">The sequence shown here is derived from an EMBL/GenBank/DDBJ whole genome shotgun (WGS) entry which is preliminary data.</text>
</comment>
<keyword evidence="2" id="KW-0808">Transferase</keyword>
<dbReference type="PANTHER" id="PTHR24351">
    <property type="entry name" value="RIBOSOMAL PROTEIN S6 KINASE"/>
    <property type="match status" value="1"/>
</dbReference>
<dbReference type="SUPFAM" id="SSF56112">
    <property type="entry name" value="Protein kinase-like (PK-like)"/>
    <property type="match status" value="1"/>
</dbReference>
<keyword evidence="4 9" id="KW-0418">Kinase</keyword>
<evidence type="ECO:0000256" key="3">
    <source>
        <dbReference type="ARBA" id="ARBA00022741"/>
    </source>
</evidence>
<proteinExistence type="predicted"/>
<protein>
    <submittedName>
        <fullName evidence="9">Serine/threonine protein kinase</fullName>
    </submittedName>
</protein>
<dbReference type="GO" id="GO:0004674">
    <property type="term" value="F:protein serine/threonine kinase activity"/>
    <property type="evidence" value="ECO:0007669"/>
    <property type="project" value="UniProtKB-KW"/>
</dbReference>
<accession>A0ABW7YQG7</accession>
<keyword evidence="7" id="KW-0472">Membrane</keyword>
<keyword evidence="5" id="KW-0067">ATP-binding</keyword>
<keyword evidence="10" id="KW-1185">Reference proteome</keyword>
<evidence type="ECO:0000313" key="10">
    <source>
        <dbReference type="Proteomes" id="UP001612741"/>
    </source>
</evidence>
<dbReference type="SMART" id="SM00220">
    <property type="entry name" value="S_TKc"/>
    <property type="match status" value="1"/>
</dbReference>
<feature type="region of interest" description="Disordered" evidence="6">
    <location>
        <begin position="1"/>
        <end position="37"/>
    </location>
</feature>
<evidence type="ECO:0000256" key="6">
    <source>
        <dbReference type="SAM" id="MobiDB-lite"/>
    </source>
</evidence>
<dbReference type="EMBL" id="JBITGY010000003">
    <property type="protein sequence ID" value="MFI6498156.1"/>
    <property type="molecule type" value="Genomic_DNA"/>
</dbReference>
<feature type="transmembrane region" description="Helical" evidence="7">
    <location>
        <begin position="580"/>
        <end position="601"/>
    </location>
</feature>
<feature type="transmembrane region" description="Helical" evidence="7">
    <location>
        <begin position="613"/>
        <end position="636"/>
    </location>
</feature>
<dbReference type="Pfam" id="PF00069">
    <property type="entry name" value="Pkinase"/>
    <property type="match status" value="1"/>
</dbReference>
<evidence type="ECO:0000313" key="9">
    <source>
        <dbReference type="EMBL" id="MFI6498156.1"/>
    </source>
</evidence>
<evidence type="ECO:0000256" key="4">
    <source>
        <dbReference type="ARBA" id="ARBA00022777"/>
    </source>
</evidence>
<evidence type="ECO:0000256" key="7">
    <source>
        <dbReference type="SAM" id="Phobius"/>
    </source>
</evidence>
<name>A0ABW7YQG7_9ACTN</name>
<dbReference type="PROSITE" id="PS50011">
    <property type="entry name" value="PROTEIN_KINASE_DOM"/>
    <property type="match status" value="1"/>
</dbReference>
<dbReference type="InterPro" id="IPR008271">
    <property type="entry name" value="Ser/Thr_kinase_AS"/>
</dbReference>
<evidence type="ECO:0000259" key="8">
    <source>
        <dbReference type="PROSITE" id="PS50011"/>
    </source>
</evidence>
<organism evidence="9 10">
    <name type="scientific">Nonomuraea typhae</name>
    <dbReference type="NCBI Taxonomy" id="2603600"/>
    <lineage>
        <taxon>Bacteria</taxon>
        <taxon>Bacillati</taxon>
        <taxon>Actinomycetota</taxon>
        <taxon>Actinomycetes</taxon>
        <taxon>Streptosporangiales</taxon>
        <taxon>Streptosporangiaceae</taxon>
        <taxon>Nonomuraea</taxon>
    </lineage>
</organism>
<dbReference type="Gene3D" id="1.10.510.10">
    <property type="entry name" value="Transferase(Phosphotransferase) domain 1"/>
    <property type="match status" value="1"/>
</dbReference>
<dbReference type="InterPro" id="IPR011009">
    <property type="entry name" value="Kinase-like_dom_sf"/>
</dbReference>
<dbReference type="InterPro" id="IPR000719">
    <property type="entry name" value="Prot_kinase_dom"/>
</dbReference>
<dbReference type="PROSITE" id="PS00108">
    <property type="entry name" value="PROTEIN_KINASE_ST"/>
    <property type="match status" value="1"/>
</dbReference>
<evidence type="ECO:0000256" key="5">
    <source>
        <dbReference type="ARBA" id="ARBA00022840"/>
    </source>
</evidence>
<keyword evidence="1 9" id="KW-0723">Serine/threonine-protein kinase</keyword>
<dbReference type="RefSeq" id="WP_397081413.1">
    <property type="nucleotide sequence ID" value="NZ_JBITGY010000003.1"/>
</dbReference>
<evidence type="ECO:0000256" key="2">
    <source>
        <dbReference type="ARBA" id="ARBA00022679"/>
    </source>
</evidence>
<keyword evidence="3" id="KW-0547">Nucleotide-binding</keyword>
<feature type="domain" description="Protein kinase" evidence="8">
    <location>
        <begin position="46"/>
        <end position="292"/>
    </location>
</feature>
<feature type="transmembrane region" description="Helical" evidence="7">
    <location>
        <begin position="671"/>
        <end position="692"/>
    </location>
</feature>
<keyword evidence="7" id="KW-0812">Transmembrane</keyword>
<gene>
    <name evidence="9" type="ORF">ACIBG2_12255</name>
</gene>
<dbReference type="Proteomes" id="UP001612741">
    <property type="component" value="Unassembled WGS sequence"/>
</dbReference>
<sequence>MMSHPPPTDLDPGRVPPPTVLDPGREPPAEDDWGPGRLPRAFTGRLNLVRELPGGAEAQLFLVTDEEGRERILKIYRAGHGPDPAAFAALAGLVGVPHLVEVFERGTAAGRAYELMEHLAGGDLLDLLGVPPAGLPPGTVTEIARQAAQALGALHAAGVPHRDLKPGNLLLRSREPLDLAVIDFGISRAIDGTEVRESRHGTLIYMAPEQLIGRMISPTVDWWALGMTLLELSSGRHPYSHLLDAEVVMLQLATRDVDLTGVEDERVRLLLRGLLTKDPADRWGAGQVAAWLRGESPPVIASGVEEPQFEPYDHQGRTVTGRMQLAQLLAAEWESAAAHYFTPTGTAPPWRDLRAWISQVGGDPAELSALVETELPPDVKLLRLVRWLDPTLPAVYRNEVLSLDRLTELARKALGDIPGNVPDLVLQLWNHRLLPDLARAPLGGGLAEADARWRALHADWQAVGARARATRPELAQALDGIELRVLLPNLLALATSPEAAAAALRQAAEEMRAGLPHEVPWFTELAGARAGPLDRLCALLLEAAARTEAADLHAARARRAWLLREEEAHLWYREQDRPLALGWAVAGCCLVAAFWVWLIVVGDLIPIATTAMVDLAWVCAILASALVIAMELALAAGVGGPYHPAYSLIGGVVRLARAVARPIRGAAWRGLVLVGAGFAAVVAATALLPAALPIGTVAGQAIWTAARWRRWAADEEERAGQLAQARREQLEDDEGGRT</sequence>
<reference evidence="9 10" key="1">
    <citation type="submission" date="2024-10" db="EMBL/GenBank/DDBJ databases">
        <title>The Natural Products Discovery Center: Release of the First 8490 Sequenced Strains for Exploring Actinobacteria Biosynthetic Diversity.</title>
        <authorList>
            <person name="Kalkreuter E."/>
            <person name="Kautsar S.A."/>
            <person name="Yang D."/>
            <person name="Bader C.D."/>
            <person name="Teijaro C.N."/>
            <person name="Fluegel L."/>
            <person name="Davis C.M."/>
            <person name="Simpson J.R."/>
            <person name="Lauterbach L."/>
            <person name="Steele A.D."/>
            <person name="Gui C."/>
            <person name="Meng S."/>
            <person name="Li G."/>
            <person name="Viehrig K."/>
            <person name="Ye F."/>
            <person name="Su P."/>
            <person name="Kiefer A.F."/>
            <person name="Nichols A."/>
            <person name="Cepeda A.J."/>
            <person name="Yan W."/>
            <person name="Fan B."/>
            <person name="Jiang Y."/>
            <person name="Adhikari A."/>
            <person name="Zheng C.-J."/>
            <person name="Schuster L."/>
            <person name="Cowan T.M."/>
            <person name="Smanski M.J."/>
            <person name="Chevrette M.G."/>
            <person name="De Carvalho L.P.S."/>
            <person name="Shen B."/>
        </authorList>
    </citation>
    <scope>NUCLEOTIDE SEQUENCE [LARGE SCALE GENOMIC DNA]</scope>
    <source>
        <strain evidence="9 10">NPDC050545</strain>
    </source>
</reference>